<dbReference type="InterPro" id="IPR047928">
    <property type="entry name" value="Perm_prefix_1"/>
</dbReference>
<gene>
    <name evidence="2" type="ORF">E1161_14505</name>
</gene>
<reference evidence="2 3" key="1">
    <citation type="submission" date="2019-03" db="EMBL/GenBank/DDBJ databases">
        <title>Draft genome sequences of novel Actinobacteria.</title>
        <authorList>
            <person name="Sahin N."/>
            <person name="Ay H."/>
            <person name="Saygin H."/>
        </authorList>
    </citation>
    <scope>NUCLEOTIDE SEQUENCE [LARGE SCALE GENOMIC DNA]</scope>
    <source>
        <strain evidence="2 3">16K404</strain>
    </source>
</reference>
<evidence type="ECO:0000313" key="3">
    <source>
        <dbReference type="Proteomes" id="UP000294744"/>
    </source>
</evidence>
<proteinExistence type="predicted"/>
<sequence>MNAIESYADELAAELRGPARAKARMVREIRDGLSDTAAARVEAGLPPEQAVRDAVREFGTPAEVAPSCQQELTVAQTRHTAFALLSTVPVLLGCWHLAWTIGRDQGVPPSQTAQLLATIAGTAAVVGCAALLITRRLSVPDRLPLIMAWTGTTASIAMPLTTIALATALPLADNWPLLLIIAAGTAAAHSALANSAKTCRECAEQPR</sequence>
<keyword evidence="1" id="KW-0812">Transmembrane</keyword>
<feature type="transmembrane region" description="Helical" evidence="1">
    <location>
        <begin position="81"/>
        <end position="101"/>
    </location>
</feature>
<dbReference type="AlphaFoldDB" id="A0A4R4UK61"/>
<keyword evidence="1" id="KW-0472">Membrane</keyword>
<keyword evidence="1" id="KW-1133">Transmembrane helix</keyword>
<dbReference type="RefSeq" id="WP_132623610.1">
    <property type="nucleotide sequence ID" value="NZ_SMKV01000015.1"/>
</dbReference>
<organism evidence="2 3">
    <name type="scientific">Saccharopolyspora aridisoli</name>
    <dbReference type="NCBI Taxonomy" id="2530385"/>
    <lineage>
        <taxon>Bacteria</taxon>
        <taxon>Bacillati</taxon>
        <taxon>Actinomycetota</taxon>
        <taxon>Actinomycetes</taxon>
        <taxon>Pseudonocardiales</taxon>
        <taxon>Pseudonocardiaceae</taxon>
        <taxon>Saccharopolyspora</taxon>
    </lineage>
</organism>
<evidence type="ECO:0000313" key="2">
    <source>
        <dbReference type="EMBL" id="TDC92151.1"/>
    </source>
</evidence>
<feature type="transmembrane region" description="Helical" evidence="1">
    <location>
        <begin position="113"/>
        <end position="133"/>
    </location>
</feature>
<protein>
    <submittedName>
        <fullName evidence="2">Uncharacterized protein</fullName>
    </submittedName>
</protein>
<feature type="transmembrane region" description="Helical" evidence="1">
    <location>
        <begin position="175"/>
        <end position="193"/>
    </location>
</feature>
<evidence type="ECO:0000256" key="1">
    <source>
        <dbReference type="SAM" id="Phobius"/>
    </source>
</evidence>
<dbReference type="OrthoDB" id="5187995at2"/>
<comment type="caution">
    <text evidence="2">The sequence shown here is derived from an EMBL/GenBank/DDBJ whole genome shotgun (WGS) entry which is preliminary data.</text>
</comment>
<name>A0A4R4UK61_9PSEU</name>
<dbReference type="Proteomes" id="UP000294744">
    <property type="component" value="Unassembled WGS sequence"/>
</dbReference>
<dbReference type="Pfam" id="PF22564">
    <property type="entry name" value="HAAS"/>
    <property type="match status" value="1"/>
</dbReference>
<feature type="transmembrane region" description="Helical" evidence="1">
    <location>
        <begin position="145"/>
        <end position="169"/>
    </location>
</feature>
<keyword evidence="3" id="KW-1185">Reference proteome</keyword>
<dbReference type="EMBL" id="SMKV01000015">
    <property type="protein sequence ID" value="TDC92151.1"/>
    <property type="molecule type" value="Genomic_DNA"/>
</dbReference>
<dbReference type="NCBIfam" id="NF038403">
    <property type="entry name" value="perm_prefix_1"/>
    <property type="match status" value="1"/>
</dbReference>
<accession>A0A4R4UK61</accession>